<dbReference type="Proteomes" id="UP000462363">
    <property type="component" value="Unassembled WGS sequence"/>
</dbReference>
<keyword evidence="1" id="KW-0812">Transmembrane</keyword>
<feature type="transmembrane region" description="Helical" evidence="1">
    <location>
        <begin position="739"/>
        <end position="762"/>
    </location>
</feature>
<gene>
    <name evidence="2" type="ORF">FYJ37_15505</name>
</gene>
<proteinExistence type="predicted"/>
<feature type="transmembrane region" description="Helical" evidence="1">
    <location>
        <begin position="59"/>
        <end position="78"/>
    </location>
</feature>
<evidence type="ECO:0000256" key="1">
    <source>
        <dbReference type="SAM" id="Phobius"/>
    </source>
</evidence>
<keyword evidence="1" id="KW-0472">Membrane</keyword>
<keyword evidence="1" id="KW-1133">Transmembrane helix</keyword>
<evidence type="ECO:0000313" key="3">
    <source>
        <dbReference type="Proteomes" id="UP000462363"/>
    </source>
</evidence>
<feature type="transmembrane region" description="Helical" evidence="1">
    <location>
        <begin position="120"/>
        <end position="139"/>
    </location>
</feature>
<feature type="transmembrane region" description="Helical" evidence="1">
    <location>
        <begin position="90"/>
        <end position="108"/>
    </location>
</feature>
<organism evidence="2 3">
    <name type="scientific">Clostridium scindens (strain JCM 10418 / VPI 12708)</name>
    <dbReference type="NCBI Taxonomy" id="29347"/>
    <lineage>
        <taxon>Bacteria</taxon>
        <taxon>Bacillati</taxon>
        <taxon>Bacillota</taxon>
        <taxon>Clostridia</taxon>
        <taxon>Lachnospirales</taxon>
        <taxon>Lachnospiraceae</taxon>
    </lineage>
</organism>
<dbReference type="EMBL" id="VUMB01000046">
    <property type="protein sequence ID" value="MSS41695.1"/>
    <property type="molecule type" value="Genomic_DNA"/>
</dbReference>
<feature type="transmembrane region" description="Helical" evidence="1">
    <location>
        <begin position="274"/>
        <end position="300"/>
    </location>
</feature>
<feature type="transmembrane region" description="Helical" evidence="1">
    <location>
        <begin position="392"/>
        <end position="411"/>
    </location>
</feature>
<feature type="transmembrane region" description="Helical" evidence="1">
    <location>
        <begin position="320"/>
        <end position="342"/>
    </location>
</feature>
<feature type="transmembrane region" description="Helical" evidence="1">
    <location>
        <begin position="368"/>
        <end position="386"/>
    </location>
</feature>
<protein>
    <submittedName>
        <fullName evidence="2">Uncharacterized protein</fullName>
    </submittedName>
</protein>
<feature type="transmembrane region" description="Helical" evidence="1">
    <location>
        <begin position="830"/>
        <end position="852"/>
    </location>
</feature>
<feature type="transmembrane region" description="Helical" evidence="1">
    <location>
        <begin position="233"/>
        <end position="253"/>
    </location>
</feature>
<evidence type="ECO:0000313" key="2">
    <source>
        <dbReference type="EMBL" id="MSS41695.1"/>
    </source>
</evidence>
<accession>A0A844FD04</accession>
<dbReference type="RefSeq" id="WP_154322943.1">
    <property type="nucleotide sequence ID" value="NZ_CAMBVY010000027.1"/>
</dbReference>
<sequence>MKKQIKKILSGISGIIVIFLVFFPYIELDGQRHTILYLLKYVNSVDISKYVADASSVRIVVLAQIYMLLFVAALALLKSVLRYLQKKENVVLRGLYLLLSFAIIYINFTAGGMKELSNGIGVIIFPIFPFIFGVLDVLVDAYLNQVKNMEVPEKKESQKKERVIEKPTYTNKKLQIRFFRVYKGIWRNTGIYHIFSGIGIGGILATVTIRNSIKERVFSENTLRAITGILGDALLPFFLVFGFVMIVLLVHYFEKNVDILNMFYILGMKKQDRNVFLAGLFSGAFLFSLCLGILFGWLFINVTDVLLSRLCELNLNLELTAGSILVVTAIWILFFIVVLMFSHDKWAMKKYKDLSKEWMPKKHLKKGMLLSVIVSILLCLIYSNLTRFENKQILFGIILCVYVFIRCVDAYSTKYKNRKEKAKKVLIKNRLRSRSRTVAVFSSLVIMLLIFSISCGLLQITTVRTAENIDTLYPYDVVSYGYPEDRAIYEQLANQYDLQITSVPMVRVCSMDTIDAIESQGQTPIQGQQIGISEESYHFLKKSMDDGYKRHTLNLDKKGEKVYVVHQQDRTVRAQPLDYWLWSRLPLLHIGLPVPAIEYGTAVSAKEMDIGFTYRKVVGEEIGSLTGIFDCTGKQENIVVFSNEYFEHAKELWKTTNQYSGAQLSKEQLPYASEFTKEGPSQLVMIQGLKNEYVKDVKKQLNLIEKQHASDREYNPIIKNIYYKSDGESDLEQSRFMKYSMGVFQIMAYSFLILMLIIAEIISSGDELVKRNELLCYLGMEKKKRFRLMKKDLLHTKHWGNIVAAIVSLGLVIATFIARMFDMKLITDNMVMLFISGILILLINEIIMQIAISVWMRKIERRNEVWKR</sequence>
<feature type="transmembrane region" description="Helical" evidence="1">
    <location>
        <begin position="438"/>
        <end position="460"/>
    </location>
</feature>
<dbReference type="AlphaFoldDB" id="A0A844FD04"/>
<feature type="transmembrane region" description="Helical" evidence="1">
    <location>
        <begin position="7"/>
        <end position="26"/>
    </location>
</feature>
<name>A0A844FD04_CLOSV</name>
<feature type="transmembrane region" description="Helical" evidence="1">
    <location>
        <begin position="190"/>
        <end position="213"/>
    </location>
</feature>
<feature type="transmembrane region" description="Helical" evidence="1">
    <location>
        <begin position="799"/>
        <end position="818"/>
    </location>
</feature>
<reference evidence="2 3" key="1">
    <citation type="submission" date="2019-08" db="EMBL/GenBank/DDBJ databases">
        <title>In-depth cultivation of the pig gut microbiome towards novel bacterial diversity and tailored functional studies.</title>
        <authorList>
            <person name="Wylensek D."/>
            <person name="Hitch T.C.A."/>
            <person name="Clavel T."/>
        </authorList>
    </citation>
    <scope>NUCLEOTIDE SEQUENCE [LARGE SCALE GENOMIC DNA]</scope>
    <source>
        <strain evidence="2 3">BL-389-WT-3D</strain>
    </source>
</reference>
<comment type="caution">
    <text evidence="2">The sequence shown here is derived from an EMBL/GenBank/DDBJ whole genome shotgun (WGS) entry which is preliminary data.</text>
</comment>